<dbReference type="Proteomes" id="UP000664991">
    <property type="component" value="Unassembled WGS sequence"/>
</dbReference>
<organism evidence="1 2">
    <name type="scientific">Ovis aries</name>
    <name type="common">Sheep</name>
    <dbReference type="NCBI Taxonomy" id="9940"/>
    <lineage>
        <taxon>Eukaryota</taxon>
        <taxon>Metazoa</taxon>
        <taxon>Chordata</taxon>
        <taxon>Craniata</taxon>
        <taxon>Vertebrata</taxon>
        <taxon>Euteleostomi</taxon>
        <taxon>Mammalia</taxon>
        <taxon>Eutheria</taxon>
        <taxon>Laurasiatheria</taxon>
        <taxon>Artiodactyla</taxon>
        <taxon>Ruminantia</taxon>
        <taxon>Pecora</taxon>
        <taxon>Bovidae</taxon>
        <taxon>Caprinae</taxon>
        <taxon>Ovis</taxon>
    </lineage>
</organism>
<name>A0A836A1X4_SHEEP</name>
<accession>A0A836A1X4</accession>
<gene>
    <name evidence="1" type="ORF">JEQ12_018754</name>
</gene>
<evidence type="ECO:0000313" key="1">
    <source>
        <dbReference type="EMBL" id="KAG5205504.1"/>
    </source>
</evidence>
<comment type="caution">
    <text evidence="1">The sequence shown here is derived from an EMBL/GenBank/DDBJ whole genome shotgun (WGS) entry which is preliminary data.</text>
</comment>
<dbReference type="EMBL" id="JAEMGP010000008">
    <property type="protein sequence ID" value="KAG5205504.1"/>
    <property type="molecule type" value="Genomic_DNA"/>
</dbReference>
<sequence>MSIGIKSNSHIAFPVEHELSCASKSVAQTLQSDAGDFRCTMRNFDIYYVKRCVMVSGDTKTDYAVKNHCHDEREIERLEERKGQEEEKGSFEVVILDDLEGFRKCTSLHANNK</sequence>
<evidence type="ECO:0000313" key="2">
    <source>
        <dbReference type="Proteomes" id="UP000664991"/>
    </source>
</evidence>
<protein>
    <submittedName>
        <fullName evidence="1">Uncharacterized protein</fullName>
    </submittedName>
</protein>
<dbReference type="AlphaFoldDB" id="A0A836A1X4"/>
<reference evidence="1 2" key="1">
    <citation type="submission" date="2020-12" db="EMBL/GenBank/DDBJ databases">
        <title>De novo assembly of Tibetan sheep genome.</title>
        <authorList>
            <person name="Li X."/>
        </authorList>
    </citation>
    <scope>NUCLEOTIDE SEQUENCE [LARGE SCALE GENOMIC DNA]</scope>
    <source>
        <tissue evidence="1">Heart</tissue>
    </source>
</reference>
<proteinExistence type="predicted"/>